<keyword evidence="8" id="KW-1185">Reference proteome</keyword>
<organism evidence="7 8">
    <name type="scientific">Arthrobacter pityocampae</name>
    <dbReference type="NCBI Taxonomy" id="547334"/>
    <lineage>
        <taxon>Bacteria</taxon>
        <taxon>Bacillati</taxon>
        <taxon>Actinomycetota</taxon>
        <taxon>Actinomycetes</taxon>
        <taxon>Micrococcales</taxon>
        <taxon>Micrococcaceae</taxon>
        <taxon>Arthrobacter</taxon>
    </lineage>
</organism>
<dbReference type="PROSITE" id="PS51900">
    <property type="entry name" value="CB"/>
    <property type="match status" value="1"/>
</dbReference>
<keyword evidence="2 4" id="KW-0238">DNA-binding</keyword>
<gene>
    <name evidence="7" type="ORF">C4K88_11610</name>
</gene>
<evidence type="ECO:0008006" key="9">
    <source>
        <dbReference type="Google" id="ProtNLM"/>
    </source>
</evidence>
<dbReference type="InterPro" id="IPR013762">
    <property type="entry name" value="Integrase-like_cat_sf"/>
</dbReference>
<dbReference type="GO" id="GO:0003677">
    <property type="term" value="F:DNA binding"/>
    <property type="evidence" value="ECO:0007669"/>
    <property type="project" value="UniProtKB-UniRule"/>
</dbReference>
<evidence type="ECO:0000256" key="4">
    <source>
        <dbReference type="PROSITE-ProRule" id="PRU01248"/>
    </source>
</evidence>
<dbReference type="AlphaFoldDB" id="A0A2S5IV42"/>
<dbReference type="Pfam" id="PF02899">
    <property type="entry name" value="Phage_int_SAM_1"/>
    <property type="match status" value="1"/>
</dbReference>
<dbReference type="Pfam" id="PF00589">
    <property type="entry name" value="Phage_integrase"/>
    <property type="match status" value="1"/>
</dbReference>
<evidence type="ECO:0000259" key="6">
    <source>
        <dbReference type="PROSITE" id="PS51900"/>
    </source>
</evidence>
<feature type="domain" description="Core-binding (CB)" evidence="6">
    <location>
        <begin position="17"/>
        <end position="100"/>
    </location>
</feature>
<reference evidence="7 8" key="1">
    <citation type="journal article" date="2014" name="Int. J. Syst. Evol. Microbiol.">
        <title>Arthrobacter pityocampae sp. nov., isolated from Thaumetopoea pityocampa (Lep., Thaumetopoeidae).</title>
        <authorList>
            <person name="Ince I.A."/>
            <person name="Demirbag Z."/>
            <person name="Kati H."/>
        </authorList>
    </citation>
    <scope>NUCLEOTIDE SEQUENCE [LARGE SCALE GENOMIC DNA]</scope>
    <source>
        <strain evidence="7 8">Tp2</strain>
    </source>
</reference>
<dbReference type="Gene3D" id="1.10.443.10">
    <property type="entry name" value="Intergrase catalytic core"/>
    <property type="match status" value="1"/>
</dbReference>
<dbReference type="InterPro" id="IPR002104">
    <property type="entry name" value="Integrase_catalytic"/>
</dbReference>
<evidence type="ECO:0000256" key="3">
    <source>
        <dbReference type="ARBA" id="ARBA00023172"/>
    </source>
</evidence>
<feature type="domain" description="Tyr recombinase" evidence="5">
    <location>
        <begin position="123"/>
        <end position="312"/>
    </location>
</feature>
<dbReference type="PANTHER" id="PTHR30349">
    <property type="entry name" value="PHAGE INTEGRASE-RELATED"/>
    <property type="match status" value="1"/>
</dbReference>
<dbReference type="InterPro" id="IPR050090">
    <property type="entry name" value="Tyrosine_recombinase_XerCD"/>
</dbReference>
<dbReference type="Gene3D" id="1.10.150.130">
    <property type="match status" value="1"/>
</dbReference>
<keyword evidence="3" id="KW-0233">DNA recombination</keyword>
<dbReference type="InterPro" id="IPR004107">
    <property type="entry name" value="Integrase_SAM-like_N"/>
</dbReference>
<dbReference type="InterPro" id="IPR011010">
    <property type="entry name" value="DNA_brk_join_enz"/>
</dbReference>
<dbReference type="Proteomes" id="UP000239297">
    <property type="component" value="Unassembled WGS sequence"/>
</dbReference>
<sequence length="315" mass="33688">MLMYFATPSSGATDNVVRHGHILRAWELSLPGSERTILAHRRSLRQFCEWLDDHGLDLFRVQRVQVNQWRHELTGAPAIVASAPVAQCIAAVSGFYRYAVSYGAVIANPAELVERPNGMAVHARTRGLSRAQARELLRVARANGPRSDALVSVLLFTGLRLNEALSADTTDYGHDGGHRILTVRRKGGTPGTVAVPAPAVKALNAYLGTTGQKSATATGPGPGQPIFTMITGQRWAALEALRTVHRLAHAAGIKGELGPDSLRHTFATIALEAGTTLQDLQDSMGDTGARTTLRAEGVHRDLAKSAGYDVARALA</sequence>
<proteinExistence type="predicted"/>
<comment type="caution">
    <text evidence="7">The sequence shown here is derived from an EMBL/GenBank/DDBJ whole genome shotgun (WGS) entry which is preliminary data.</text>
</comment>
<evidence type="ECO:0000256" key="1">
    <source>
        <dbReference type="ARBA" id="ARBA00022908"/>
    </source>
</evidence>
<evidence type="ECO:0000256" key="2">
    <source>
        <dbReference type="ARBA" id="ARBA00023125"/>
    </source>
</evidence>
<dbReference type="PANTHER" id="PTHR30349:SF81">
    <property type="entry name" value="TYROSINE RECOMBINASE XERC"/>
    <property type="match status" value="1"/>
</dbReference>
<evidence type="ECO:0000313" key="8">
    <source>
        <dbReference type="Proteomes" id="UP000239297"/>
    </source>
</evidence>
<dbReference type="GO" id="GO:0006310">
    <property type="term" value="P:DNA recombination"/>
    <property type="evidence" value="ECO:0007669"/>
    <property type="project" value="UniProtKB-KW"/>
</dbReference>
<dbReference type="InterPro" id="IPR010998">
    <property type="entry name" value="Integrase_recombinase_N"/>
</dbReference>
<dbReference type="CDD" id="cd00397">
    <property type="entry name" value="DNA_BRE_C"/>
    <property type="match status" value="1"/>
</dbReference>
<protein>
    <recommendedName>
        <fullName evidence="9">Integrase</fullName>
    </recommendedName>
</protein>
<name>A0A2S5IV42_9MICC</name>
<evidence type="ECO:0000259" key="5">
    <source>
        <dbReference type="PROSITE" id="PS51898"/>
    </source>
</evidence>
<dbReference type="EMBL" id="PRKW01000005">
    <property type="protein sequence ID" value="PPB48397.1"/>
    <property type="molecule type" value="Genomic_DNA"/>
</dbReference>
<dbReference type="GO" id="GO:0015074">
    <property type="term" value="P:DNA integration"/>
    <property type="evidence" value="ECO:0007669"/>
    <property type="project" value="UniProtKB-KW"/>
</dbReference>
<keyword evidence="1" id="KW-0229">DNA integration</keyword>
<dbReference type="InterPro" id="IPR044068">
    <property type="entry name" value="CB"/>
</dbReference>
<accession>A0A2S5IV42</accession>
<evidence type="ECO:0000313" key="7">
    <source>
        <dbReference type="EMBL" id="PPB48397.1"/>
    </source>
</evidence>
<dbReference type="SUPFAM" id="SSF56349">
    <property type="entry name" value="DNA breaking-rejoining enzymes"/>
    <property type="match status" value="1"/>
</dbReference>
<dbReference type="PROSITE" id="PS51898">
    <property type="entry name" value="TYR_RECOMBINASE"/>
    <property type="match status" value="1"/>
</dbReference>